<dbReference type="InterPro" id="IPR035906">
    <property type="entry name" value="MetI-like_sf"/>
</dbReference>
<evidence type="ECO:0000313" key="12">
    <source>
        <dbReference type="EMBL" id="MBT1071251.1"/>
    </source>
</evidence>
<comment type="caution">
    <text evidence="12">The sequence shown here is derived from an EMBL/GenBank/DDBJ whole genome shotgun (WGS) entry which is preliminary data.</text>
</comment>
<evidence type="ECO:0000313" key="13">
    <source>
        <dbReference type="Proteomes" id="UP000784128"/>
    </source>
</evidence>
<feature type="transmembrane region" description="Helical" evidence="9">
    <location>
        <begin position="497"/>
        <end position="519"/>
    </location>
</feature>
<dbReference type="PANTHER" id="PTHR43470">
    <property type="entry name" value="PHOSPHATE TRANSPORT SYSTEM PERMEASE PROTEIN PSTA-RELATED"/>
    <property type="match status" value="1"/>
</dbReference>
<evidence type="ECO:0000256" key="4">
    <source>
        <dbReference type="ARBA" id="ARBA00022448"/>
    </source>
</evidence>
<dbReference type="Proteomes" id="UP000784128">
    <property type="component" value="Unassembled WGS sequence"/>
</dbReference>
<sequence length="532" mass="58701">MKQYWKTGEPLVMLTGAALAVILVMTLTLVGVVLTNGLGYFWPSHLVRLELKDGSTALGQIMKREKNPLTGEHRLQLKVSNRDLYGQDFRWIDEKDVTGRSLPKDALLLERREHGNFAGFLSGLSVDGLKVDQATSPLEKLKLARAAIEERQPHLDNIRKKMMTLNQQAESMRLKLLKLEYRNREQHAAEIARLTATREQVLAEFNVLNGQATTAQAEIGGFTAQFKDVSGGAKDIPLVDIMRILAPNDMSIPAKMLAYASRVKELLLDEPRESNTEGGLFPAIFGTVMMVLVMSFFSLPFGVIAAIYLREYARDGLMTRMVRIAVNNLAGVPSIVYGVFGLGFFVYGIGGSIDAIFFPERLPTPTFGTGGILWSSLTLALLTVPVVIVATEESLASIPRGLREGSLALGATKFQTLTRVLLPMATPGIMTGLILSMARAVGEVAPLMVVGVVKLAPSLPFDTTFPFFHMDRKFMHLGFHIYDVGFQSPNVEAAKPMVYITTLLLLGIVIVASSMAIYFRTRMRKRYTSSHF</sequence>
<dbReference type="PROSITE" id="PS50928">
    <property type="entry name" value="ABC_TM1"/>
    <property type="match status" value="1"/>
</dbReference>
<dbReference type="EMBL" id="JAHDYS010000004">
    <property type="protein sequence ID" value="MBT1071251.1"/>
    <property type="molecule type" value="Genomic_DNA"/>
</dbReference>
<dbReference type="Pfam" id="PF00528">
    <property type="entry name" value="BPD_transp_1"/>
    <property type="match status" value="1"/>
</dbReference>
<feature type="coiled-coil region" evidence="10">
    <location>
        <begin position="155"/>
        <end position="204"/>
    </location>
</feature>
<feature type="transmembrane region" description="Helical" evidence="9">
    <location>
        <begin position="280"/>
        <end position="309"/>
    </location>
</feature>
<evidence type="ECO:0000259" key="11">
    <source>
        <dbReference type="PROSITE" id="PS50928"/>
    </source>
</evidence>
<evidence type="ECO:0000256" key="6">
    <source>
        <dbReference type="ARBA" id="ARBA00022692"/>
    </source>
</evidence>
<keyword evidence="13" id="KW-1185">Reference proteome</keyword>
<dbReference type="SUPFAM" id="SSF161098">
    <property type="entry name" value="MetI-like"/>
    <property type="match status" value="1"/>
</dbReference>
<accession>A0ABS5U6G9</accession>
<evidence type="ECO:0000256" key="1">
    <source>
        <dbReference type="ARBA" id="ARBA00004651"/>
    </source>
</evidence>
<feature type="transmembrane region" description="Helical" evidence="9">
    <location>
        <begin position="329"/>
        <end position="350"/>
    </location>
</feature>
<dbReference type="NCBIfam" id="TIGR00974">
    <property type="entry name" value="3a0107s02c"/>
    <property type="match status" value="1"/>
</dbReference>
<evidence type="ECO:0000256" key="7">
    <source>
        <dbReference type="ARBA" id="ARBA00022989"/>
    </source>
</evidence>
<evidence type="ECO:0000256" key="8">
    <source>
        <dbReference type="ARBA" id="ARBA00023136"/>
    </source>
</evidence>
<comment type="subcellular location">
    <subcellularLocation>
        <location evidence="1 9">Cell membrane</location>
        <topology evidence="1 9">Multi-pass membrane protein</topology>
    </subcellularLocation>
</comment>
<keyword evidence="6 9" id="KW-0812">Transmembrane</keyword>
<comment type="similarity">
    <text evidence="2 9">Belongs to the binding-protein-dependent transport system permease family. CysTW subfamily.</text>
</comment>
<keyword evidence="8 9" id="KW-0472">Membrane</keyword>
<feature type="domain" description="ABC transmembrane type-1" evidence="11">
    <location>
        <begin position="284"/>
        <end position="516"/>
    </location>
</feature>
<name>A0ABS5U6G9_9BACT</name>
<gene>
    <name evidence="12" type="primary">pstA</name>
    <name evidence="12" type="ORF">KJB30_05625</name>
</gene>
<evidence type="ECO:0000256" key="2">
    <source>
        <dbReference type="ARBA" id="ARBA00007069"/>
    </source>
</evidence>
<keyword evidence="5 9" id="KW-1003">Cell membrane</keyword>
<evidence type="ECO:0000256" key="10">
    <source>
        <dbReference type="SAM" id="Coils"/>
    </source>
</evidence>
<dbReference type="RefSeq" id="WP_214296964.1">
    <property type="nucleotide sequence ID" value="NZ_JAHDYS010000004.1"/>
</dbReference>
<reference evidence="12 13" key="1">
    <citation type="submission" date="2021-05" db="EMBL/GenBank/DDBJ databases">
        <title>The draft genome of Geobacter chapellei DSM 13688.</title>
        <authorList>
            <person name="Xu Z."/>
            <person name="Masuda Y."/>
            <person name="Itoh H."/>
            <person name="Senoo K."/>
        </authorList>
    </citation>
    <scope>NUCLEOTIDE SEQUENCE [LARGE SCALE GENOMIC DNA]</scope>
    <source>
        <strain evidence="12 13">DSM 13688</strain>
    </source>
</reference>
<organism evidence="12 13">
    <name type="scientific">Pelotalea chapellei</name>
    <dbReference type="NCBI Taxonomy" id="44671"/>
    <lineage>
        <taxon>Bacteria</taxon>
        <taxon>Pseudomonadati</taxon>
        <taxon>Thermodesulfobacteriota</taxon>
        <taxon>Desulfuromonadia</taxon>
        <taxon>Geobacterales</taxon>
        <taxon>Geobacteraceae</taxon>
        <taxon>Pelotalea</taxon>
    </lineage>
</organism>
<dbReference type="InterPro" id="IPR005672">
    <property type="entry name" value="Phosphate_PstA"/>
</dbReference>
<evidence type="ECO:0000256" key="9">
    <source>
        <dbReference type="RuleBase" id="RU363043"/>
    </source>
</evidence>
<dbReference type="InterPro" id="IPR000515">
    <property type="entry name" value="MetI-like"/>
</dbReference>
<feature type="transmembrane region" description="Helical" evidence="9">
    <location>
        <begin position="370"/>
        <end position="390"/>
    </location>
</feature>
<dbReference type="PANTHER" id="PTHR43470:SF6">
    <property type="entry name" value="PHOSPHATE TRANSPORT SYSTEM PERMEASE PROTEIN PSTA"/>
    <property type="match status" value="1"/>
</dbReference>
<keyword evidence="10" id="KW-0175">Coiled coil</keyword>
<proteinExistence type="inferred from homology"/>
<dbReference type="Gene3D" id="1.10.3720.10">
    <property type="entry name" value="MetI-like"/>
    <property type="match status" value="1"/>
</dbReference>
<feature type="transmembrane region" description="Helical" evidence="9">
    <location>
        <begin position="12"/>
        <end position="42"/>
    </location>
</feature>
<evidence type="ECO:0000256" key="3">
    <source>
        <dbReference type="ARBA" id="ARBA00016864"/>
    </source>
</evidence>
<feature type="transmembrane region" description="Helical" evidence="9">
    <location>
        <begin position="420"/>
        <end position="441"/>
    </location>
</feature>
<dbReference type="CDD" id="cd06261">
    <property type="entry name" value="TM_PBP2"/>
    <property type="match status" value="1"/>
</dbReference>
<keyword evidence="4" id="KW-0813">Transport</keyword>
<keyword evidence="7 9" id="KW-1133">Transmembrane helix</keyword>
<evidence type="ECO:0000256" key="5">
    <source>
        <dbReference type="ARBA" id="ARBA00022475"/>
    </source>
</evidence>
<protein>
    <recommendedName>
        <fullName evidence="3 9">Phosphate transport system permease protein PstA</fullName>
    </recommendedName>
</protein>